<protein>
    <submittedName>
        <fullName evidence="2">Phage holin family protein</fullName>
    </submittedName>
</protein>
<keyword evidence="3" id="KW-1185">Reference proteome</keyword>
<sequence>MDPKAVNDEALGKNSEPGGSIKDSGVLADVQLLWRELREQGHDRFRLVALETQRAGMSLVAMIMAGVMTALLLSGAWFGLLAVAVLMLIDHGVVASNAILLAIVFNLLLALVLCGVIRRKSRYLQFPSTLRSLRPMPHGQGKKEKF</sequence>
<name>A0AA43Q6L9_9GAMM</name>
<dbReference type="AlphaFoldDB" id="A0AA43Q6L9"/>
<gene>
    <name evidence="2" type="ORF">PSU93_03900</name>
</gene>
<reference evidence="2" key="1">
    <citation type="submission" date="2023-01" db="EMBL/GenBank/DDBJ databases">
        <title>Biogeochemical cycle of methane in antarctic sediments.</title>
        <authorList>
            <person name="Roldan D.M."/>
            <person name="Menes R.J."/>
        </authorList>
    </citation>
    <scope>NUCLEOTIDE SEQUENCE [LARGE SCALE GENOMIC DNA]</scope>
    <source>
        <strain evidence="2">K-2018 MAG008</strain>
    </source>
</reference>
<accession>A0AA43Q6L9</accession>
<keyword evidence="1" id="KW-0812">Transmembrane</keyword>
<proteinExistence type="predicted"/>
<keyword evidence="1" id="KW-0472">Membrane</keyword>
<keyword evidence="1" id="KW-1133">Transmembrane helix</keyword>
<evidence type="ECO:0000256" key="1">
    <source>
        <dbReference type="SAM" id="Phobius"/>
    </source>
</evidence>
<comment type="caution">
    <text evidence="2">The sequence shown here is derived from an EMBL/GenBank/DDBJ whole genome shotgun (WGS) entry which is preliminary data.</text>
</comment>
<evidence type="ECO:0000313" key="3">
    <source>
        <dbReference type="Proteomes" id="UP001160519"/>
    </source>
</evidence>
<organism evidence="2 3">
    <name type="scientific">Candidatus Methylobacter titanis</name>
    <dbReference type="NCBI Taxonomy" id="3053457"/>
    <lineage>
        <taxon>Bacteria</taxon>
        <taxon>Pseudomonadati</taxon>
        <taxon>Pseudomonadota</taxon>
        <taxon>Gammaproteobacteria</taxon>
        <taxon>Methylococcales</taxon>
        <taxon>Methylococcaceae</taxon>
        <taxon>Methylobacter</taxon>
    </lineage>
</organism>
<feature type="transmembrane region" description="Helical" evidence="1">
    <location>
        <begin position="95"/>
        <end position="117"/>
    </location>
</feature>
<dbReference type="EMBL" id="JAQSDF010000007">
    <property type="protein sequence ID" value="MDI1230278.1"/>
    <property type="molecule type" value="Genomic_DNA"/>
</dbReference>
<evidence type="ECO:0000313" key="2">
    <source>
        <dbReference type="EMBL" id="MDI1230278.1"/>
    </source>
</evidence>
<feature type="transmembrane region" description="Helical" evidence="1">
    <location>
        <begin position="59"/>
        <end position="89"/>
    </location>
</feature>
<dbReference type="Proteomes" id="UP001160519">
    <property type="component" value="Unassembled WGS sequence"/>
</dbReference>